<proteinExistence type="predicted"/>
<evidence type="ECO:0000313" key="2">
    <source>
        <dbReference type="Proteomes" id="UP000251123"/>
    </source>
</evidence>
<evidence type="ECO:0000313" key="1">
    <source>
        <dbReference type="EMBL" id="SQC19658.1"/>
    </source>
</evidence>
<dbReference type="AlphaFoldDB" id="A0A2X3CRT4"/>
<organism evidence="1 2">
    <name type="scientific">Klebsiella pneumoniae</name>
    <dbReference type="NCBI Taxonomy" id="573"/>
    <lineage>
        <taxon>Bacteria</taxon>
        <taxon>Pseudomonadati</taxon>
        <taxon>Pseudomonadota</taxon>
        <taxon>Gammaproteobacteria</taxon>
        <taxon>Enterobacterales</taxon>
        <taxon>Enterobacteriaceae</taxon>
        <taxon>Klebsiella/Raoultella group</taxon>
        <taxon>Klebsiella</taxon>
        <taxon>Klebsiella pneumoniae complex</taxon>
    </lineage>
</organism>
<gene>
    <name evidence="1" type="ORF">NCTC9601_06116</name>
</gene>
<accession>A0A2X3CRT4</accession>
<dbReference type="Proteomes" id="UP000251123">
    <property type="component" value="Unassembled WGS sequence"/>
</dbReference>
<reference evidence="1 2" key="1">
    <citation type="submission" date="2018-06" db="EMBL/GenBank/DDBJ databases">
        <authorList>
            <consortium name="Pathogen Informatics"/>
            <person name="Doyle S."/>
        </authorList>
    </citation>
    <scope>NUCLEOTIDE SEQUENCE [LARGE SCALE GENOMIC DNA]</scope>
    <source>
        <strain evidence="1 2">NCTC9601</strain>
    </source>
</reference>
<sequence length="40" mass="4548">MKSFWARLPDLQKTLEPADFVQQLAMLSFKARVLGDSHDG</sequence>
<dbReference type="EMBL" id="UASN01000022">
    <property type="protein sequence ID" value="SQC19658.1"/>
    <property type="molecule type" value="Genomic_DNA"/>
</dbReference>
<protein>
    <submittedName>
        <fullName evidence="1">Uncharacterized protein</fullName>
    </submittedName>
</protein>
<name>A0A2X3CRT4_KLEPN</name>